<organism evidence="1">
    <name type="scientific">Chromera velia CCMP2878</name>
    <dbReference type="NCBI Taxonomy" id="1169474"/>
    <lineage>
        <taxon>Eukaryota</taxon>
        <taxon>Sar</taxon>
        <taxon>Alveolata</taxon>
        <taxon>Colpodellida</taxon>
        <taxon>Chromeraceae</taxon>
        <taxon>Chromera</taxon>
    </lineage>
</organism>
<dbReference type="PhylomeDB" id="A0A0G4HY22"/>
<proteinExistence type="predicted"/>
<accession>A0A0G4HY22</accession>
<sequence length="402" mass="45477">MVTGGDEGSGSAYSHKGWRRTNVDSCCSANIANEVDAAPDIVWWRPCGGQFGVVKKNADQSEEEMKIQISKVGVRARWCLVKGKGEQTVMQEYYFTKDSVPDLMCIDLEEGHTVLKDADDSTYIPLLVAGKSFKKSLPVSGKERTADRKWRFTRLGARQVTKVEVLRYFTIKDGKIVSPSVEAEIDLLLQVRRCEREELPASEDDDDMIKELFGDKRLDEEENQMLLDMGVRAPVGEFFLVNASPIEVPDDFKRGSTQIPTTQEEVARGDFNIAMRNEWLRNILGNIIDKIRRVVWASIKVLQMLKENREPIIIIPLTKGKRVMLAVLTDCSYSRKTYDGHFGWVVFIVDEDWTPEKAILTGAPWINCIIWYSKKHTQKHGSNTAAELTAVESAVKTIPRTV</sequence>
<evidence type="ECO:0000313" key="1">
    <source>
        <dbReference type="EMBL" id="CEM49432.1"/>
    </source>
</evidence>
<protein>
    <submittedName>
        <fullName evidence="1">Uncharacterized protein</fullName>
    </submittedName>
</protein>
<dbReference type="AlphaFoldDB" id="A0A0G4HY22"/>
<dbReference type="EMBL" id="CDMZ01004331">
    <property type="protein sequence ID" value="CEM49432.1"/>
    <property type="molecule type" value="Genomic_DNA"/>
</dbReference>
<dbReference type="VEuPathDB" id="CryptoDB:Cvel_9399"/>
<gene>
    <name evidence="1" type="ORF">Cvel_9399</name>
</gene>
<name>A0A0G4HY22_9ALVE</name>
<reference evidence="1" key="1">
    <citation type="submission" date="2014-11" db="EMBL/GenBank/DDBJ databases">
        <authorList>
            <person name="Otto D Thomas"/>
            <person name="Naeem Raeece"/>
        </authorList>
    </citation>
    <scope>NUCLEOTIDE SEQUENCE</scope>
</reference>